<evidence type="ECO:0000313" key="2">
    <source>
        <dbReference type="EMBL" id="EHM13278.1"/>
    </source>
</evidence>
<proteinExistence type="predicted"/>
<reference evidence="2 3" key="1">
    <citation type="submission" date="2011-11" db="EMBL/GenBank/DDBJ databases">
        <title>The Noncontiguous Finished genome of Jonquetella anthropi DSM 22815.</title>
        <authorList>
            <consortium name="US DOE Joint Genome Institute (JGI-PGF)"/>
            <person name="Lucas S."/>
            <person name="Copeland A."/>
            <person name="Lapidus A."/>
            <person name="Glavina del Rio T."/>
            <person name="Dalin E."/>
            <person name="Tice H."/>
            <person name="Bruce D."/>
            <person name="Goodwin L."/>
            <person name="Pitluck S."/>
            <person name="Peters L."/>
            <person name="Mikhailova N."/>
            <person name="Held B."/>
            <person name="Kyrpides N."/>
            <person name="Mavromatis K."/>
            <person name="Ivanova N."/>
            <person name="Markowitz V."/>
            <person name="Cheng J.-F."/>
            <person name="Hugenholtz P."/>
            <person name="Woyke T."/>
            <person name="Wu D."/>
            <person name="Gronow S."/>
            <person name="Wellnitz S."/>
            <person name="Brambilla E."/>
            <person name="Klenk H.-P."/>
            <person name="Eisen J.A."/>
        </authorList>
    </citation>
    <scope>NUCLEOTIDE SEQUENCE [LARGE SCALE GENOMIC DNA]</scope>
    <source>
        <strain evidence="2 3">DSM 22815</strain>
    </source>
</reference>
<keyword evidence="3" id="KW-1185">Reference proteome</keyword>
<evidence type="ECO:0008006" key="4">
    <source>
        <dbReference type="Google" id="ProtNLM"/>
    </source>
</evidence>
<dbReference type="RefSeq" id="WP_008521320.1">
    <property type="nucleotide sequence ID" value="NZ_CM001376.1"/>
</dbReference>
<protein>
    <recommendedName>
        <fullName evidence="4">Cell division protein SepF</fullName>
    </recommendedName>
</protein>
<dbReference type="AlphaFoldDB" id="H0UKR9"/>
<dbReference type="Proteomes" id="UP000003806">
    <property type="component" value="Chromosome"/>
</dbReference>
<feature type="compositionally biased region" description="Low complexity" evidence="1">
    <location>
        <begin position="29"/>
        <end position="38"/>
    </location>
</feature>
<gene>
    <name evidence="2" type="ORF">JonanDRAFT_0905</name>
</gene>
<dbReference type="EMBL" id="CM001376">
    <property type="protein sequence ID" value="EHM13278.1"/>
    <property type="molecule type" value="Genomic_DNA"/>
</dbReference>
<evidence type="ECO:0000313" key="3">
    <source>
        <dbReference type="Proteomes" id="UP000003806"/>
    </source>
</evidence>
<feature type="region of interest" description="Disordered" evidence="1">
    <location>
        <begin position="1"/>
        <end position="61"/>
    </location>
</feature>
<dbReference type="HOGENOM" id="CLU_1684215_0_0_0"/>
<evidence type="ECO:0000256" key="1">
    <source>
        <dbReference type="SAM" id="MobiDB-lite"/>
    </source>
</evidence>
<sequence length="156" mass="17349">MLEKIKELFGMNGENAGSQSYRAQKRRQWQQQEEGAAGQERRRLTKDLPPYEGENKAPQNKVESESVPVILVRGDNVAAMADNLLEAIRSGQIVLVDFHGAEPIAAQGVLDELVDQARKWQYGVFRISSATFLFCSAQGVVEEWVPDIDGAVYAAR</sequence>
<name>H0UKR9_9BACT</name>
<organism evidence="2 3">
    <name type="scientific">Jonquetella anthropi DSM 22815</name>
    <dbReference type="NCBI Taxonomy" id="885272"/>
    <lineage>
        <taxon>Bacteria</taxon>
        <taxon>Thermotogati</taxon>
        <taxon>Synergistota</taxon>
        <taxon>Synergistia</taxon>
        <taxon>Synergistales</taxon>
        <taxon>Dethiosulfovibrionaceae</taxon>
        <taxon>Jonquetella</taxon>
    </lineage>
</organism>
<dbReference type="STRING" id="885272.JonanDRAFT_0905"/>
<accession>H0UKR9</accession>